<dbReference type="RefSeq" id="WP_159965354.1">
    <property type="nucleotide sequence ID" value="NZ_APKE01000021.1"/>
</dbReference>
<evidence type="ECO:0000259" key="2">
    <source>
        <dbReference type="Pfam" id="PF00534"/>
    </source>
</evidence>
<evidence type="ECO:0000313" key="5">
    <source>
        <dbReference type="Proteomes" id="UP000698242"/>
    </source>
</evidence>
<gene>
    <name evidence="4" type="ORF">PMES_01790</name>
</gene>
<dbReference type="OrthoDB" id="9790710at2"/>
<keyword evidence="4" id="KW-0808">Transferase</keyword>
<evidence type="ECO:0000256" key="1">
    <source>
        <dbReference type="SAM" id="MobiDB-lite"/>
    </source>
</evidence>
<dbReference type="SUPFAM" id="SSF53756">
    <property type="entry name" value="UDP-Glycosyltransferase/glycogen phosphorylase"/>
    <property type="match status" value="1"/>
</dbReference>
<feature type="region of interest" description="Disordered" evidence="1">
    <location>
        <begin position="35"/>
        <end position="54"/>
    </location>
</feature>
<feature type="domain" description="Glycosyltransferase subfamily 4-like N-terminal" evidence="3">
    <location>
        <begin position="21"/>
        <end position="179"/>
    </location>
</feature>
<evidence type="ECO:0000259" key="3">
    <source>
        <dbReference type="Pfam" id="PF13439"/>
    </source>
</evidence>
<reference evidence="4" key="1">
    <citation type="submission" date="2013-03" db="EMBL/GenBank/DDBJ databases">
        <title>Genome Sequence of the Profundibacterium mesophilum strain KAUST100406-0324T from Red Sea, a novel genus in the family Rhodobacteraceae.</title>
        <authorList>
            <person name="Essack M."/>
            <person name="Alam I."/>
            <person name="Lafi F."/>
            <person name="Alawi W."/>
            <person name="Kamanu F."/>
            <person name="Al-Suwailem A."/>
            <person name="Lee O.O."/>
            <person name="Xu Y."/>
            <person name="Bajic V."/>
            <person name="Qian P.-Y."/>
            <person name="Archer J."/>
        </authorList>
    </citation>
    <scope>NUCLEOTIDE SEQUENCE</scope>
    <source>
        <strain evidence="4">KAUST100406-0324</strain>
    </source>
</reference>
<dbReference type="Pfam" id="PF00534">
    <property type="entry name" value="Glycos_transf_1"/>
    <property type="match status" value="1"/>
</dbReference>
<dbReference type="Gene3D" id="3.40.50.2000">
    <property type="entry name" value="Glycogen Phosphorylase B"/>
    <property type="match status" value="2"/>
</dbReference>
<dbReference type="InterPro" id="IPR028098">
    <property type="entry name" value="Glyco_trans_4-like_N"/>
</dbReference>
<dbReference type="Proteomes" id="UP000698242">
    <property type="component" value="Unassembled WGS sequence"/>
</dbReference>
<accession>A0A921TBM5</accession>
<keyword evidence="4" id="KW-0328">Glycosyltransferase</keyword>
<feature type="domain" description="Glycosyl transferase family 1" evidence="2">
    <location>
        <begin position="190"/>
        <end position="328"/>
    </location>
</feature>
<dbReference type="AlphaFoldDB" id="A0A921TBM5"/>
<dbReference type="PANTHER" id="PTHR12526">
    <property type="entry name" value="GLYCOSYLTRANSFERASE"/>
    <property type="match status" value="1"/>
</dbReference>
<dbReference type="InterPro" id="IPR001296">
    <property type="entry name" value="Glyco_trans_1"/>
</dbReference>
<organism evidence="4 5">
    <name type="scientific">Profundibacterium mesophilum KAUST100406-0324</name>
    <dbReference type="NCBI Taxonomy" id="1037889"/>
    <lineage>
        <taxon>Bacteria</taxon>
        <taxon>Pseudomonadati</taxon>
        <taxon>Pseudomonadota</taxon>
        <taxon>Alphaproteobacteria</taxon>
        <taxon>Rhodobacterales</taxon>
        <taxon>Roseobacteraceae</taxon>
        <taxon>Profundibacterium</taxon>
    </lineage>
</organism>
<dbReference type="EC" id="2.4.1.198" evidence="4"/>
<evidence type="ECO:0000313" key="4">
    <source>
        <dbReference type="EMBL" id="KAF0675900.1"/>
    </source>
</evidence>
<keyword evidence="5" id="KW-1185">Reference proteome</keyword>
<dbReference type="GO" id="GO:0017176">
    <property type="term" value="F:phosphatidylinositol N-acetylglucosaminyltransferase activity"/>
    <property type="evidence" value="ECO:0007669"/>
    <property type="project" value="UniProtKB-EC"/>
</dbReference>
<name>A0A921TBM5_9RHOB</name>
<sequence>MTASSLPRILLLSATPRSDRGGVQRMMDRLVEELPPRGLTPVRAGPDETPDSGTRIDLEVGAGRGGRPTLSALPGAGRSLLQLARLLARVRPAVVNLHFMTGAAAYLLALRPVFGYRLVFSGHGADLLEPTPGMAARLPGFLAAADAVTVVSGELAQVARAHGVPEDRLHMIPNGADTHFWCPGPPEAEPGRIVASGRLLPNKGFDILLEALSGLPDAQCTIAGEGADRAELEGSIARLGLGARVHLAGHLEPEALRRALRRASLFAMPSRREGMPLALIEALACGTPAAATAIGGIPEVLTEATGIVVPPEDASAFRAALARGLDHGGPLSRSAARARAELFSDEACYSRYAEIFRTLAAR</sequence>
<proteinExistence type="predicted"/>
<dbReference type="EMBL" id="APKE01000021">
    <property type="protein sequence ID" value="KAF0675900.1"/>
    <property type="molecule type" value="Genomic_DNA"/>
</dbReference>
<protein>
    <submittedName>
        <fullName evidence="4">Phosphatidylinositol glycan class A</fullName>
        <ecNumber evidence="4">2.4.1.198</ecNumber>
    </submittedName>
</protein>
<dbReference type="Pfam" id="PF13439">
    <property type="entry name" value="Glyco_transf_4"/>
    <property type="match status" value="1"/>
</dbReference>
<comment type="caution">
    <text evidence="4">The sequence shown here is derived from an EMBL/GenBank/DDBJ whole genome shotgun (WGS) entry which is preliminary data.</text>
</comment>
<dbReference type="PANTHER" id="PTHR12526:SF636">
    <property type="entry name" value="BLL3647 PROTEIN"/>
    <property type="match status" value="1"/>
</dbReference>